<dbReference type="PANTHER" id="PTHR10622">
    <property type="entry name" value="HET DOMAIN-CONTAINING PROTEIN"/>
    <property type="match status" value="1"/>
</dbReference>
<evidence type="ECO:0000313" key="1">
    <source>
        <dbReference type="EMBL" id="EJF62077.1"/>
    </source>
</evidence>
<evidence type="ECO:0000313" key="2">
    <source>
        <dbReference type="Proteomes" id="UP000053319"/>
    </source>
</evidence>
<dbReference type="EMBL" id="JH719407">
    <property type="protein sequence ID" value="EJF62077.1"/>
    <property type="molecule type" value="Genomic_DNA"/>
</dbReference>
<dbReference type="OMA" id="MSCAARR"/>
<feature type="non-terminal residue" evidence="1">
    <location>
        <position position="1"/>
    </location>
</feature>
<organism evidence="1 2">
    <name type="scientific">Dichomitus squalens (strain LYAD-421)</name>
    <name type="common">Western red white-rot fungus</name>
    <dbReference type="NCBI Taxonomy" id="732165"/>
    <lineage>
        <taxon>Eukaryota</taxon>
        <taxon>Fungi</taxon>
        <taxon>Dikarya</taxon>
        <taxon>Basidiomycota</taxon>
        <taxon>Agaricomycotina</taxon>
        <taxon>Agaricomycetes</taxon>
        <taxon>Polyporales</taxon>
        <taxon>Polyporaceae</taxon>
        <taxon>Dichomitus</taxon>
    </lineage>
</organism>
<dbReference type="KEGG" id="dsq:DICSQDRAFT_59142"/>
<reference evidence="1 2" key="1">
    <citation type="journal article" date="2012" name="Science">
        <title>The Paleozoic origin of enzymatic lignin decomposition reconstructed from 31 fungal genomes.</title>
        <authorList>
            <person name="Floudas D."/>
            <person name="Binder M."/>
            <person name="Riley R."/>
            <person name="Barry K."/>
            <person name="Blanchette R.A."/>
            <person name="Henrissat B."/>
            <person name="Martinez A.T."/>
            <person name="Otillar R."/>
            <person name="Spatafora J.W."/>
            <person name="Yadav J.S."/>
            <person name="Aerts A."/>
            <person name="Benoit I."/>
            <person name="Boyd A."/>
            <person name="Carlson A."/>
            <person name="Copeland A."/>
            <person name="Coutinho P.M."/>
            <person name="de Vries R.P."/>
            <person name="Ferreira P."/>
            <person name="Findley K."/>
            <person name="Foster B."/>
            <person name="Gaskell J."/>
            <person name="Glotzer D."/>
            <person name="Gorecki P."/>
            <person name="Heitman J."/>
            <person name="Hesse C."/>
            <person name="Hori C."/>
            <person name="Igarashi K."/>
            <person name="Jurgens J.A."/>
            <person name="Kallen N."/>
            <person name="Kersten P."/>
            <person name="Kohler A."/>
            <person name="Kuees U."/>
            <person name="Kumar T.K.A."/>
            <person name="Kuo A."/>
            <person name="LaButti K."/>
            <person name="Larrondo L.F."/>
            <person name="Lindquist E."/>
            <person name="Ling A."/>
            <person name="Lombard V."/>
            <person name="Lucas S."/>
            <person name="Lundell T."/>
            <person name="Martin R."/>
            <person name="McLaughlin D.J."/>
            <person name="Morgenstern I."/>
            <person name="Morin E."/>
            <person name="Murat C."/>
            <person name="Nagy L.G."/>
            <person name="Nolan M."/>
            <person name="Ohm R.A."/>
            <person name="Patyshakuliyeva A."/>
            <person name="Rokas A."/>
            <person name="Ruiz-Duenas F.J."/>
            <person name="Sabat G."/>
            <person name="Salamov A."/>
            <person name="Samejima M."/>
            <person name="Schmutz J."/>
            <person name="Slot J.C."/>
            <person name="St John F."/>
            <person name="Stenlid J."/>
            <person name="Sun H."/>
            <person name="Sun S."/>
            <person name="Syed K."/>
            <person name="Tsang A."/>
            <person name="Wiebenga A."/>
            <person name="Young D."/>
            <person name="Pisabarro A."/>
            <person name="Eastwood D.C."/>
            <person name="Martin F."/>
            <person name="Cullen D."/>
            <person name="Grigoriev I.V."/>
            <person name="Hibbett D.S."/>
        </authorList>
    </citation>
    <scope>NUCLEOTIDE SEQUENCE [LARGE SCALE GENOMIC DNA]</scope>
    <source>
        <strain evidence="1 2">LYAD-421 SS1</strain>
    </source>
</reference>
<evidence type="ECO:0008006" key="3">
    <source>
        <dbReference type="Google" id="ProtNLM"/>
    </source>
</evidence>
<dbReference type="Proteomes" id="UP000053319">
    <property type="component" value="Unassembled WGS sequence"/>
</dbReference>
<gene>
    <name evidence="1" type="ORF">DICSQDRAFT_59142</name>
</gene>
<sequence>KVRSFCSLAAEQGYGWAWLDTCCIDKASRAELSEAINSMYAWYKAADVCYVYLFDLDDGDHPFDKDSQFRASEWHSRAWTLQELLAPTDVVFLAKSWALIGRLAVLAPVLAEICGRDRTILRGYSAWKRKQQTSVAQRMSCAARRKTKRQEDRALLVMGIFGVSIPNVYGEGLERACLWLYVAGGDEPLRRSDYLRVGPD</sequence>
<accession>R7T2U7</accession>
<dbReference type="RefSeq" id="XP_007365332.1">
    <property type="nucleotide sequence ID" value="XM_007365270.1"/>
</dbReference>
<dbReference type="PANTHER" id="PTHR10622:SF10">
    <property type="entry name" value="HET DOMAIN-CONTAINING PROTEIN"/>
    <property type="match status" value="1"/>
</dbReference>
<dbReference type="GeneID" id="18842865"/>
<name>R7T2U7_DICSQ</name>
<dbReference type="AlphaFoldDB" id="R7T2U7"/>
<dbReference type="HOGENOM" id="CLU_000288_138_0_1"/>
<proteinExistence type="predicted"/>
<protein>
    <recommendedName>
        <fullName evidence="3">Heterokaryon incompatibility domain-containing protein</fullName>
    </recommendedName>
</protein>